<dbReference type="AlphaFoldDB" id="A0A2H4GVN0"/>
<dbReference type="GO" id="GO:0005506">
    <property type="term" value="F:iron ion binding"/>
    <property type="evidence" value="ECO:0007669"/>
    <property type="project" value="UniProtKB-UniRule"/>
</dbReference>
<accession>A0A2H4GVN0</accession>
<evidence type="ECO:0000259" key="7">
    <source>
        <dbReference type="PROSITE" id="PS50903"/>
    </source>
</evidence>
<dbReference type="InterPro" id="IPR050526">
    <property type="entry name" value="Rubredoxin_ET"/>
</dbReference>
<evidence type="ECO:0000256" key="1">
    <source>
        <dbReference type="ARBA" id="ARBA00002792"/>
    </source>
</evidence>
<dbReference type="RefSeq" id="WP_017681830.1">
    <property type="nucleotide sequence ID" value="NZ_JABFDS010000020.1"/>
</dbReference>
<proteinExistence type="inferred from homology"/>
<dbReference type="InterPro" id="IPR024934">
    <property type="entry name" value="Rubredoxin-like_dom"/>
</dbReference>
<keyword evidence="2" id="KW-0813">Transport</keyword>
<dbReference type="PANTHER" id="PTHR47627:SF1">
    <property type="entry name" value="RUBREDOXIN-1-RELATED"/>
    <property type="match status" value="1"/>
</dbReference>
<protein>
    <recommendedName>
        <fullName evidence="6">Rubredoxin</fullName>
    </recommendedName>
</protein>
<reference evidence="8" key="1">
    <citation type="submission" date="2016-11" db="EMBL/GenBank/DDBJ databases">
        <title>Cloning and characterization of naphthalene degradation gene cluster in Rhodococcus ruber OA1.</title>
        <authorList>
            <person name="Sun Y."/>
            <person name="Zhang C."/>
            <person name="Wang Z."/>
            <person name="Li C."/>
            <person name="Chen J."/>
        </authorList>
    </citation>
    <scope>NUCLEOTIDE SEQUENCE</scope>
    <source>
        <strain evidence="8">OA1</strain>
    </source>
</reference>
<evidence type="ECO:0000313" key="8">
    <source>
        <dbReference type="EMBL" id="AQW45612.1"/>
    </source>
</evidence>
<dbReference type="Pfam" id="PF00301">
    <property type="entry name" value="Rubredoxin"/>
    <property type="match status" value="1"/>
</dbReference>
<dbReference type="PANTHER" id="PTHR47627">
    <property type="entry name" value="RUBREDOXIN"/>
    <property type="match status" value="1"/>
</dbReference>
<evidence type="ECO:0000256" key="4">
    <source>
        <dbReference type="ARBA" id="ARBA00022982"/>
    </source>
</evidence>
<dbReference type="PROSITE" id="PS50903">
    <property type="entry name" value="RUBREDOXIN_LIKE"/>
    <property type="match status" value="1"/>
</dbReference>
<dbReference type="FunFam" id="2.20.28.10:FF:000001">
    <property type="entry name" value="Rubredoxin"/>
    <property type="match status" value="1"/>
</dbReference>
<comment type="function">
    <text evidence="1">Involved in the hydrocarbon hydroxylating system, which transfers electrons from NADH to rubredoxin reductase and then through rubredoxin to alkane 1 monooxygenase.</text>
</comment>
<dbReference type="InterPro" id="IPR024935">
    <property type="entry name" value="Rubredoxin_dom"/>
</dbReference>
<dbReference type="PROSITE" id="PS00202">
    <property type="entry name" value="RUBREDOXIN"/>
    <property type="match status" value="1"/>
</dbReference>
<evidence type="ECO:0000256" key="6">
    <source>
        <dbReference type="RuleBase" id="RU003820"/>
    </source>
</evidence>
<name>A0A2H4GVN0_9NOCA</name>
<evidence type="ECO:0000256" key="2">
    <source>
        <dbReference type="ARBA" id="ARBA00022448"/>
    </source>
</evidence>
<dbReference type="PRINTS" id="PR00163">
    <property type="entry name" value="RUBREDOXIN"/>
</dbReference>
<dbReference type="SUPFAM" id="SSF57802">
    <property type="entry name" value="Rubredoxin-like"/>
    <property type="match status" value="1"/>
</dbReference>
<sequence length="86" mass="9512">MKILIATEETQADPATELWICEVCEDVYDPQLGDPDGGIPPGTAFQDIPDDWVCPVCGARKKEFRKLRPGEEYQDVSEDLVTGELG</sequence>
<dbReference type="GO" id="GO:0009055">
    <property type="term" value="F:electron transfer activity"/>
    <property type="evidence" value="ECO:0007669"/>
    <property type="project" value="TreeGrafter"/>
</dbReference>
<dbReference type="EMBL" id="KY072804">
    <property type="protein sequence ID" value="AQW45612.1"/>
    <property type="molecule type" value="Genomic_DNA"/>
</dbReference>
<gene>
    <name evidence="8" type="primary">rub1</name>
</gene>
<feature type="domain" description="Rubredoxin-like" evidence="7">
    <location>
        <begin position="16"/>
        <end position="67"/>
    </location>
</feature>
<dbReference type="InterPro" id="IPR018527">
    <property type="entry name" value="Rubredoxin_Fe_BS"/>
</dbReference>
<organism evidence="8">
    <name type="scientific">Rhodococcus ruber</name>
    <dbReference type="NCBI Taxonomy" id="1830"/>
    <lineage>
        <taxon>Bacteria</taxon>
        <taxon>Bacillati</taxon>
        <taxon>Actinomycetota</taxon>
        <taxon>Actinomycetes</taxon>
        <taxon>Mycobacteriales</taxon>
        <taxon>Nocardiaceae</taxon>
        <taxon>Rhodococcus</taxon>
    </lineage>
</organism>
<comment type="similarity">
    <text evidence="6">Belongs to the rubredoxin family.</text>
</comment>
<dbReference type="GO" id="GO:0043448">
    <property type="term" value="P:alkane catabolic process"/>
    <property type="evidence" value="ECO:0007669"/>
    <property type="project" value="TreeGrafter"/>
</dbReference>
<evidence type="ECO:0000256" key="5">
    <source>
        <dbReference type="ARBA" id="ARBA00023004"/>
    </source>
</evidence>
<keyword evidence="3 6" id="KW-0479">Metal-binding</keyword>
<comment type="cofactor">
    <cofactor evidence="6">
        <name>Fe(3+)</name>
        <dbReference type="ChEBI" id="CHEBI:29034"/>
    </cofactor>
</comment>
<dbReference type="CDD" id="cd00730">
    <property type="entry name" value="rubredoxin"/>
    <property type="match status" value="1"/>
</dbReference>
<evidence type="ECO:0000256" key="3">
    <source>
        <dbReference type="ARBA" id="ARBA00022723"/>
    </source>
</evidence>
<keyword evidence="4 6" id="KW-0249">Electron transport</keyword>
<dbReference type="GeneID" id="86868828"/>
<keyword evidence="5 6" id="KW-0408">Iron</keyword>
<dbReference type="Gene3D" id="2.20.28.10">
    <property type="match status" value="1"/>
</dbReference>